<keyword evidence="2" id="KW-0645">Protease</keyword>
<gene>
    <name evidence="9" type="ORF">SEVIR_5G123300v2</name>
</gene>
<evidence type="ECO:0000256" key="7">
    <source>
        <dbReference type="SAM" id="SignalP"/>
    </source>
</evidence>
<reference evidence="9" key="1">
    <citation type="submission" date="2019-03" db="EMBL/GenBank/DDBJ databases">
        <title>WGS assembly of Setaria viridis.</title>
        <authorList>
            <person name="Huang P."/>
            <person name="Jenkins J."/>
            <person name="Grimwood J."/>
            <person name="Barry K."/>
            <person name="Healey A."/>
            <person name="Mamidi S."/>
            <person name="Sreedasyam A."/>
            <person name="Shu S."/>
            <person name="Feldman M."/>
            <person name="Wu J."/>
            <person name="Yu Y."/>
            <person name="Chen C."/>
            <person name="Johnson J."/>
            <person name="Rokhsar D."/>
            <person name="Baxter I."/>
            <person name="Schmutz J."/>
            <person name="Brutnell T."/>
            <person name="Kellogg E."/>
        </authorList>
    </citation>
    <scope>NUCLEOTIDE SEQUENCE [LARGE SCALE GENOMIC DNA]</scope>
</reference>
<evidence type="ECO:0000313" key="10">
    <source>
        <dbReference type="Proteomes" id="UP000298652"/>
    </source>
</evidence>
<feature type="domain" description="Peptidase A1" evidence="8">
    <location>
        <begin position="96"/>
        <end position="434"/>
    </location>
</feature>
<dbReference type="InterPro" id="IPR033121">
    <property type="entry name" value="PEPTIDASE_A1"/>
</dbReference>
<dbReference type="SUPFAM" id="SSF50630">
    <property type="entry name" value="Acid proteases"/>
    <property type="match status" value="1"/>
</dbReference>
<dbReference type="Gramene" id="TKW13783">
    <property type="protein sequence ID" value="TKW13783"/>
    <property type="gene ID" value="SEVIR_5G123300v2"/>
</dbReference>
<dbReference type="Pfam" id="PF14543">
    <property type="entry name" value="TAXi_N"/>
    <property type="match status" value="1"/>
</dbReference>
<keyword evidence="7" id="KW-0732">Signal</keyword>
<dbReference type="AlphaFoldDB" id="A0A4U6UHX5"/>
<evidence type="ECO:0000256" key="4">
    <source>
        <dbReference type="ARBA" id="ARBA00022801"/>
    </source>
</evidence>
<proteinExistence type="inferred from homology"/>
<keyword evidence="3" id="KW-0064">Aspartyl protease</keyword>
<dbReference type="InterPro" id="IPR032861">
    <property type="entry name" value="TAXi_N"/>
</dbReference>
<evidence type="ECO:0000256" key="5">
    <source>
        <dbReference type="ARBA" id="ARBA00023180"/>
    </source>
</evidence>
<name>A0A4U6UHX5_SETVI</name>
<dbReference type="EMBL" id="CM016556">
    <property type="protein sequence ID" value="TKW13783.1"/>
    <property type="molecule type" value="Genomic_DNA"/>
</dbReference>
<dbReference type="GO" id="GO:0006508">
    <property type="term" value="P:proteolysis"/>
    <property type="evidence" value="ECO:0007669"/>
    <property type="project" value="UniProtKB-KW"/>
</dbReference>
<keyword evidence="10" id="KW-1185">Reference proteome</keyword>
<keyword evidence="5" id="KW-0325">Glycoprotein</keyword>
<feature type="active site" evidence="6">
    <location>
        <position position="315"/>
    </location>
</feature>
<feature type="signal peptide" evidence="7">
    <location>
        <begin position="1"/>
        <end position="22"/>
    </location>
</feature>
<dbReference type="GO" id="GO:0005576">
    <property type="term" value="C:extracellular region"/>
    <property type="evidence" value="ECO:0007669"/>
    <property type="project" value="TreeGrafter"/>
</dbReference>
<dbReference type="GO" id="GO:0004190">
    <property type="term" value="F:aspartic-type endopeptidase activity"/>
    <property type="evidence" value="ECO:0007669"/>
    <property type="project" value="UniProtKB-KW"/>
</dbReference>
<dbReference type="InterPro" id="IPR051708">
    <property type="entry name" value="Plant_Aspart_Prot_A1"/>
</dbReference>
<keyword evidence="4" id="KW-0378">Hydrolase</keyword>
<dbReference type="PROSITE" id="PS51767">
    <property type="entry name" value="PEPTIDASE_A1"/>
    <property type="match status" value="1"/>
</dbReference>
<feature type="active site" evidence="6">
    <location>
        <position position="114"/>
    </location>
</feature>
<dbReference type="InterPro" id="IPR032799">
    <property type="entry name" value="TAXi_C"/>
</dbReference>
<feature type="chain" id="PRO_5020332308" description="Peptidase A1 domain-containing protein" evidence="7">
    <location>
        <begin position="23"/>
        <end position="448"/>
    </location>
</feature>
<evidence type="ECO:0000256" key="1">
    <source>
        <dbReference type="ARBA" id="ARBA00007447"/>
    </source>
</evidence>
<dbReference type="InterPro" id="IPR021109">
    <property type="entry name" value="Peptidase_aspartic_dom_sf"/>
</dbReference>
<evidence type="ECO:0000313" key="9">
    <source>
        <dbReference type="EMBL" id="TKW13783.1"/>
    </source>
</evidence>
<accession>A0A4U6UHX5</accession>
<dbReference type="PRINTS" id="PR00792">
    <property type="entry name" value="PEPSIN"/>
</dbReference>
<dbReference type="CDD" id="cd05476">
    <property type="entry name" value="pepsin_A_like_plant"/>
    <property type="match status" value="1"/>
</dbReference>
<evidence type="ECO:0000259" key="8">
    <source>
        <dbReference type="PROSITE" id="PS51767"/>
    </source>
</evidence>
<dbReference type="InterPro" id="IPR034161">
    <property type="entry name" value="Pepsin-like_plant"/>
</dbReference>
<evidence type="ECO:0000256" key="2">
    <source>
        <dbReference type="ARBA" id="ARBA00022670"/>
    </source>
</evidence>
<dbReference type="Pfam" id="PF14541">
    <property type="entry name" value="TAXi_C"/>
    <property type="match status" value="1"/>
</dbReference>
<evidence type="ECO:0000256" key="3">
    <source>
        <dbReference type="ARBA" id="ARBA00022750"/>
    </source>
</evidence>
<sequence length="448" mass="46334">MEATALVLFALLVLAGQRACAASDAGGGGFRVEFIHRDSARSPFHDPALSPHDRLLAAARRSLRGEVLGRSVLAAAPAPAADSGVESKIISRSFEYLMAVNVGTPPTQMLAIADTGSDLVWVNCRNGSGAAAAAGGVFAPSRSSTYEVVSCRSDACQGLNQASCDSASNCQYQYGYGDGSRTVGVLSTETFTFVDGGARQVQVPHVDFGCSTYMAGTFRADGLVGLGAGAFSLVSQLGSATSFGRRFSYCLIPSSAGANSSSTLNFGSRAVVSEPGAAKTPLVPGEVDTYYTVALESVAVGGRAVASNESAIIVDSGTTLTFLDPALLQPLVAELGRRINLTRAQPPEQLLEVCYDVSGRAQEDWGIPDVTLRFGGGGDVTLRPENTFVMVQEGTLCLALVPVSEATPVSILGNIAQQNLHVGYDLDARTVTFAAADCTRSSSASSSS</sequence>
<dbReference type="Proteomes" id="UP000298652">
    <property type="component" value="Chromosome 5"/>
</dbReference>
<dbReference type="Gene3D" id="2.40.70.10">
    <property type="entry name" value="Acid Proteases"/>
    <property type="match status" value="2"/>
</dbReference>
<dbReference type="InterPro" id="IPR001461">
    <property type="entry name" value="Aspartic_peptidase_A1"/>
</dbReference>
<comment type="similarity">
    <text evidence="1">Belongs to the peptidase A1 family.</text>
</comment>
<dbReference type="OMA" id="GCDEAKN"/>
<organism evidence="9 10">
    <name type="scientific">Setaria viridis</name>
    <name type="common">Green bristlegrass</name>
    <name type="synonym">Setaria italica subsp. viridis</name>
    <dbReference type="NCBI Taxonomy" id="4556"/>
    <lineage>
        <taxon>Eukaryota</taxon>
        <taxon>Viridiplantae</taxon>
        <taxon>Streptophyta</taxon>
        <taxon>Embryophyta</taxon>
        <taxon>Tracheophyta</taxon>
        <taxon>Spermatophyta</taxon>
        <taxon>Magnoliopsida</taxon>
        <taxon>Liliopsida</taxon>
        <taxon>Poales</taxon>
        <taxon>Poaceae</taxon>
        <taxon>PACMAD clade</taxon>
        <taxon>Panicoideae</taxon>
        <taxon>Panicodae</taxon>
        <taxon>Paniceae</taxon>
        <taxon>Cenchrinae</taxon>
        <taxon>Setaria</taxon>
    </lineage>
</organism>
<protein>
    <recommendedName>
        <fullName evidence="8">Peptidase A1 domain-containing protein</fullName>
    </recommendedName>
</protein>
<evidence type="ECO:0000256" key="6">
    <source>
        <dbReference type="PIRSR" id="PIRSR601461-1"/>
    </source>
</evidence>
<dbReference type="PANTHER" id="PTHR47967">
    <property type="entry name" value="OS07G0603500 PROTEIN-RELATED"/>
    <property type="match status" value="1"/>
</dbReference>
<dbReference type="PANTHER" id="PTHR47967:SF128">
    <property type="entry name" value="ASPARTIC PROTEINASE CDR1-LIKE"/>
    <property type="match status" value="1"/>
</dbReference>